<name>A0A1H9YD76_9BACI</name>
<reference evidence="2 3" key="1">
    <citation type="submission" date="2016-10" db="EMBL/GenBank/DDBJ databases">
        <authorList>
            <person name="de Groot N.N."/>
        </authorList>
    </citation>
    <scope>NUCLEOTIDE SEQUENCE [LARGE SCALE GENOMIC DNA]</scope>
    <source>
        <strain evidence="2 3">IBRC-M 10780</strain>
    </source>
</reference>
<keyword evidence="3" id="KW-1185">Reference proteome</keyword>
<dbReference type="RefSeq" id="WP_090866155.1">
    <property type="nucleotide sequence ID" value="NZ_FOHE01000001.1"/>
</dbReference>
<keyword evidence="1" id="KW-1133">Transmembrane helix</keyword>
<dbReference type="Proteomes" id="UP000198618">
    <property type="component" value="Unassembled WGS sequence"/>
</dbReference>
<gene>
    <name evidence="2" type="ORF">SAMN05216389_101329</name>
</gene>
<feature type="transmembrane region" description="Helical" evidence="1">
    <location>
        <begin position="6"/>
        <end position="23"/>
    </location>
</feature>
<keyword evidence="1" id="KW-0812">Transmembrane</keyword>
<evidence type="ECO:0000256" key="1">
    <source>
        <dbReference type="SAM" id="Phobius"/>
    </source>
</evidence>
<dbReference type="AlphaFoldDB" id="A0A1H9YD76"/>
<evidence type="ECO:0000313" key="3">
    <source>
        <dbReference type="Proteomes" id="UP000198618"/>
    </source>
</evidence>
<keyword evidence="1" id="KW-0472">Membrane</keyword>
<accession>A0A1H9YD76</accession>
<proteinExistence type="predicted"/>
<protein>
    <submittedName>
        <fullName evidence="2">Uncharacterized protein</fullName>
    </submittedName>
</protein>
<dbReference type="EMBL" id="FOHE01000001">
    <property type="protein sequence ID" value="SES66901.1"/>
    <property type="molecule type" value="Genomic_DNA"/>
</dbReference>
<sequence>MWLYWIIGIMVLLIIIEELIYYFEKRIAYGKKEWRIKVWINKLNKLRKKEDDIPVRDDSRQT</sequence>
<evidence type="ECO:0000313" key="2">
    <source>
        <dbReference type="EMBL" id="SES66901.1"/>
    </source>
</evidence>
<organism evidence="2 3">
    <name type="scientific">Oceanobacillus limi</name>
    <dbReference type="NCBI Taxonomy" id="930131"/>
    <lineage>
        <taxon>Bacteria</taxon>
        <taxon>Bacillati</taxon>
        <taxon>Bacillota</taxon>
        <taxon>Bacilli</taxon>
        <taxon>Bacillales</taxon>
        <taxon>Bacillaceae</taxon>
        <taxon>Oceanobacillus</taxon>
    </lineage>
</organism>